<dbReference type="PANTHER" id="PTHR36442">
    <property type="entry name" value="CYCLIC-DI-AMP PHOSPHODIESTERASE PGPH"/>
    <property type="match status" value="1"/>
</dbReference>
<feature type="domain" description="HD" evidence="2">
    <location>
        <begin position="256"/>
        <end position="296"/>
    </location>
</feature>
<feature type="transmembrane region" description="Helical" evidence="1">
    <location>
        <begin position="51"/>
        <end position="69"/>
    </location>
</feature>
<dbReference type="CDD" id="cd00077">
    <property type="entry name" value="HDc"/>
    <property type="match status" value="1"/>
</dbReference>
<evidence type="ECO:0000313" key="5">
    <source>
        <dbReference type="EMBL" id="XDU66158.1"/>
    </source>
</evidence>
<feature type="domain" description="Metal-dependent phosphohydrolase 7TM extracellular" evidence="3">
    <location>
        <begin position="13"/>
        <end position="43"/>
    </location>
</feature>
<dbReference type="RefSeq" id="WP_369710561.1">
    <property type="nucleotide sequence ID" value="NZ_CP165644.1"/>
</dbReference>
<dbReference type="SUPFAM" id="SSF109604">
    <property type="entry name" value="HD-domain/PDEase-like"/>
    <property type="match status" value="1"/>
</dbReference>
<dbReference type="InterPro" id="IPR011621">
    <property type="entry name" value="Metal-dep_PHydrolase_7TM_intra"/>
</dbReference>
<evidence type="ECO:0000259" key="4">
    <source>
        <dbReference type="Pfam" id="PF07698"/>
    </source>
</evidence>
<keyword evidence="1" id="KW-0812">Transmembrane</keyword>
<accession>A0AB39VEL9</accession>
<feature type="transmembrane region" description="Helical" evidence="1">
    <location>
        <begin position="172"/>
        <end position="190"/>
    </location>
</feature>
<dbReference type="InterPro" id="IPR003607">
    <property type="entry name" value="HD/PDEase_dom"/>
</dbReference>
<feature type="transmembrane region" description="Helical" evidence="1">
    <location>
        <begin position="197"/>
        <end position="223"/>
    </location>
</feature>
<dbReference type="Pfam" id="PF07698">
    <property type="entry name" value="7TM-7TMR_HD"/>
    <property type="match status" value="1"/>
</dbReference>
<dbReference type="AlphaFoldDB" id="A0AB39VEL9"/>
<dbReference type="InterPro" id="IPR006675">
    <property type="entry name" value="HDIG_dom"/>
</dbReference>
<evidence type="ECO:0000259" key="3">
    <source>
        <dbReference type="Pfam" id="PF07697"/>
    </source>
</evidence>
<dbReference type="Pfam" id="PF07697">
    <property type="entry name" value="7TMR-HDED"/>
    <property type="match status" value="1"/>
</dbReference>
<dbReference type="KEGG" id="lrug:AB8B22_06935"/>
<reference evidence="5" key="1">
    <citation type="submission" date="2024-07" db="EMBL/GenBank/DDBJ databases">
        <authorList>
            <person name="Li X.-J."/>
            <person name="Wang X."/>
        </authorList>
    </citation>
    <scope>NUCLEOTIDE SEQUENCE</scope>
    <source>
        <strain evidence="5">HSP-334</strain>
    </source>
</reference>
<evidence type="ECO:0000259" key="2">
    <source>
        <dbReference type="Pfam" id="PF01966"/>
    </source>
</evidence>
<sequence>MADSIDFLRNREIKIYKGDIIVRKGEVIDANTYLKLKKLNLVRTEDKIKKVIGLTCTFIIAVSLLYYVLKKNSRNVVESNVYFAICITLIILNLIYVYTFNKFPLIVYLIPFSTLPIIATILGDRMFAAIITFMDMIILSREEFWLFIMIAMTLAAIYKADKLTNRSDIIKISLFLGIFQSIITFSYGMVNQMEITLIGVLIIESVGSGILTGVLTVGLLPYFENTFDILTDMKLLELSDFSHTLLKQLLLKASGTFHHSIMVGALAESAAESIGANATFARIASYYHDIGKMKSRSFCGKSKWWLKSAQQDKAVTKCINIDFSHKRWIYNGKRE</sequence>
<dbReference type="PANTHER" id="PTHR36442:SF1">
    <property type="entry name" value="CYCLIC-DI-AMP PHOSPHODIESTERASE PGPH"/>
    <property type="match status" value="1"/>
</dbReference>
<name>A0AB39VEL9_9FUSO</name>
<keyword evidence="1" id="KW-0472">Membrane</keyword>
<evidence type="ECO:0000256" key="1">
    <source>
        <dbReference type="SAM" id="Phobius"/>
    </source>
</evidence>
<proteinExistence type="predicted"/>
<dbReference type="InterPro" id="IPR052722">
    <property type="entry name" value="PgpH_phosphodiesterase"/>
</dbReference>
<feature type="transmembrane region" description="Helical" evidence="1">
    <location>
        <begin position="105"/>
        <end position="123"/>
    </location>
</feature>
<feature type="domain" description="Metal-dependent phosphohydrolase 7TM intracellular" evidence="4">
    <location>
        <begin position="50"/>
        <end position="231"/>
    </location>
</feature>
<feature type="transmembrane region" description="Helical" evidence="1">
    <location>
        <begin position="144"/>
        <end position="160"/>
    </location>
</feature>
<dbReference type="EMBL" id="CP165644">
    <property type="protein sequence ID" value="XDU66158.1"/>
    <property type="molecule type" value="Genomic_DNA"/>
</dbReference>
<keyword evidence="1" id="KW-1133">Transmembrane helix</keyword>
<dbReference type="InterPro" id="IPR006674">
    <property type="entry name" value="HD_domain"/>
</dbReference>
<dbReference type="NCBIfam" id="TIGR00277">
    <property type="entry name" value="HDIG"/>
    <property type="match status" value="1"/>
</dbReference>
<dbReference type="InterPro" id="IPR011624">
    <property type="entry name" value="Metal-dep_PHydrolase_7TM_extra"/>
</dbReference>
<dbReference type="Pfam" id="PF01966">
    <property type="entry name" value="HD"/>
    <property type="match status" value="1"/>
</dbReference>
<feature type="transmembrane region" description="Helical" evidence="1">
    <location>
        <begin position="81"/>
        <end position="99"/>
    </location>
</feature>
<protein>
    <submittedName>
        <fullName evidence="5">HDIG domain-containing metalloprotein</fullName>
    </submittedName>
</protein>
<organism evidence="5">
    <name type="scientific">Leptotrichia rugosa</name>
    <dbReference type="NCBI Taxonomy" id="3239302"/>
    <lineage>
        <taxon>Bacteria</taxon>
        <taxon>Fusobacteriati</taxon>
        <taxon>Fusobacteriota</taxon>
        <taxon>Fusobacteriia</taxon>
        <taxon>Fusobacteriales</taxon>
        <taxon>Leptotrichiaceae</taxon>
        <taxon>Leptotrichia</taxon>
    </lineage>
</organism>
<dbReference type="Gene3D" id="1.10.3210.10">
    <property type="entry name" value="Hypothetical protein af1432"/>
    <property type="match status" value="1"/>
</dbReference>
<gene>
    <name evidence="5" type="ORF">AB8B22_06935</name>
</gene>